<dbReference type="RefSeq" id="WP_254165493.1">
    <property type="nucleotide sequence ID" value="NZ_JAHESF010000017.1"/>
</dbReference>
<reference evidence="3 4" key="1">
    <citation type="submission" date="2021-05" db="EMBL/GenBank/DDBJ databases">
        <title>A Polyphasic approach of four new species of the genus Ohtaekwangia: Ohtaekwangia histidinii sp. nov., Ohtaekwangia cretensis sp. nov., Ohtaekwangia indiensis sp. nov., Ohtaekwangia reichenbachii sp. nov. from diverse environment.</title>
        <authorList>
            <person name="Octaviana S."/>
        </authorList>
    </citation>
    <scope>NUCLEOTIDE SEQUENCE [LARGE SCALE GENOMIC DNA]</scope>
    <source>
        <strain evidence="3 4">PWU4</strain>
    </source>
</reference>
<feature type="domain" description="Outer membrane protein beta-barrel" evidence="2">
    <location>
        <begin position="21"/>
        <end position="173"/>
    </location>
</feature>
<proteinExistence type="predicted"/>
<keyword evidence="1" id="KW-0732">Signal</keyword>
<protein>
    <submittedName>
        <fullName evidence="3">Outer membrane beta-barrel protein</fullName>
    </submittedName>
</protein>
<dbReference type="Pfam" id="PF13568">
    <property type="entry name" value="OMP_b-brl_2"/>
    <property type="match status" value="1"/>
</dbReference>
<name>A0AAP2DLW8_9BACT</name>
<evidence type="ECO:0000313" key="3">
    <source>
        <dbReference type="EMBL" id="MBT1698745.1"/>
    </source>
</evidence>
<dbReference type="AlphaFoldDB" id="A0AAP2DLW8"/>
<keyword evidence="4" id="KW-1185">Reference proteome</keyword>
<organism evidence="3 4">
    <name type="scientific">Chryseosolibacter histidini</name>
    <dbReference type="NCBI Taxonomy" id="2782349"/>
    <lineage>
        <taxon>Bacteria</taxon>
        <taxon>Pseudomonadati</taxon>
        <taxon>Bacteroidota</taxon>
        <taxon>Cytophagia</taxon>
        <taxon>Cytophagales</taxon>
        <taxon>Chryseotaleaceae</taxon>
        <taxon>Chryseosolibacter</taxon>
    </lineage>
</organism>
<evidence type="ECO:0000256" key="1">
    <source>
        <dbReference type="SAM" id="SignalP"/>
    </source>
</evidence>
<dbReference type="Proteomes" id="UP001319200">
    <property type="component" value="Unassembled WGS sequence"/>
</dbReference>
<sequence>MRKILLLVVASVAFWSAKAQVSFKIKGGANLNGMAEKPFDLPDAKERSAFSGKKMTNIGFHAGAAANIKVAGRFGFQPELVLFQRGIYQDKIRVNVNYLDLPLLADVSLHKKINVQFGPVLSYVLWARGYSYVKGKRADVTDGIEPFNVGVTGGLVFDVTEKIAVYAHYYNSFLYTWDVSYRDENNLPRGGVEFYNRNISLGVAYQLN</sequence>
<accession>A0AAP2DLW8</accession>
<comment type="caution">
    <text evidence="3">The sequence shown here is derived from an EMBL/GenBank/DDBJ whole genome shotgun (WGS) entry which is preliminary data.</text>
</comment>
<dbReference type="EMBL" id="JAHESF010000017">
    <property type="protein sequence ID" value="MBT1698745.1"/>
    <property type="molecule type" value="Genomic_DNA"/>
</dbReference>
<dbReference type="InterPro" id="IPR025665">
    <property type="entry name" value="Beta-barrel_OMP_2"/>
</dbReference>
<feature type="chain" id="PRO_5042828153" evidence="1">
    <location>
        <begin position="20"/>
        <end position="208"/>
    </location>
</feature>
<gene>
    <name evidence="3" type="ORF">KK083_17770</name>
</gene>
<evidence type="ECO:0000259" key="2">
    <source>
        <dbReference type="Pfam" id="PF13568"/>
    </source>
</evidence>
<feature type="signal peptide" evidence="1">
    <location>
        <begin position="1"/>
        <end position="19"/>
    </location>
</feature>
<evidence type="ECO:0000313" key="4">
    <source>
        <dbReference type="Proteomes" id="UP001319200"/>
    </source>
</evidence>